<keyword evidence="3 6" id="KW-0812">Transmembrane</keyword>
<evidence type="ECO:0000256" key="3">
    <source>
        <dbReference type="ARBA" id="ARBA00022692"/>
    </source>
</evidence>
<dbReference type="PANTHER" id="PTHR21716:SF4">
    <property type="entry name" value="TRANSMEMBRANE PROTEIN 245"/>
    <property type="match status" value="1"/>
</dbReference>
<keyword evidence="8" id="KW-1185">Reference proteome</keyword>
<keyword evidence="5 6" id="KW-0472">Membrane</keyword>
<proteinExistence type="inferred from homology"/>
<dbReference type="AlphaFoldDB" id="C6HYB8"/>
<reference evidence="7 8" key="1">
    <citation type="journal article" date="2009" name="Appl. Environ. Microbiol.">
        <title>Community genomic and proteomic analyses of chemoautotrophic iron-oxidizing "Leptospirillum rubarum" (Group II) and "Leptospirillum ferrodiazotrophum" (Group III) bacteria in acid mine drainage biofilms.</title>
        <authorList>
            <person name="Goltsman D.S."/>
            <person name="Denef V.J."/>
            <person name="Singer S.W."/>
            <person name="VerBerkmoes N.C."/>
            <person name="Lefsrud M."/>
            <person name="Mueller R.S."/>
            <person name="Dick G.J."/>
            <person name="Sun C.L."/>
            <person name="Wheeler K.E."/>
            <person name="Zemla A."/>
            <person name="Baker B.J."/>
            <person name="Hauser L."/>
            <person name="Land M."/>
            <person name="Shah M.B."/>
            <person name="Thelen M.P."/>
            <person name="Hettich R.L."/>
            <person name="Banfield J.F."/>
        </authorList>
    </citation>
    <scope>NUCLEOTIDE SEQUENCE [LARGE SCALE GENOMIC DNA]</scope>
</reference>
<accession>C6HYB8</accession>
<evidence type="ECO:0000313" key="7">
    <source>
        <dbReference type="EMBL" id="EES52469.1"/>
    </source>
</evidence>
<evidence type="ECO:0000256" key="4">
    <source>
        <dbReference type="ARBA" id="ARBA00022989"/>
    </source>
</evidence>
<dbReference type="Pfam" id="PF01594">
    <property type="entry name" value="AI-2E_transport"/>
    <property type="match status" value="1"/>
</dbReference>
<evidence type="ECO:0000313" key="8">
    <source>
        <dbReference type="Proteomes" id="UP000009374"/>
    </source>
</evidence>
<dbReference type="PANTHER" id="PTHR21716">
    <property type="entry name" value="TRANSMEMBRANE PROTEIN"/>
    <property type="match status" value="1"/>
</dbReference>
<feature type="transmembrane region" description="Helical" evidence="6">
    <location>
        <begin position="174"/>
        <end position="198"/>
    </location>
</feature>
<comment type="subcellular location">
    <subcellularLocation>
        <location evidence="1">Membrane</location>
        <topology evidence="1">Multi-pass membrane protein</topology>
    </subcellularLocation>
</comment>
<feature type="transmembrane region" description="Helical" evidence="6">
    <location>
        <begin position="41"/>
        <end position="58"/>
    </location>
</feature>
<gene>
    <name evidence="7" type="ORF">UBAL3_94170075</name>
</gene>
<sequence>MSTLTPAPPSGDRGSPAVRALLLLLLLGTAADVLAPYVVPLLWAAILAFATYPLLAFLRRFVTRPLLSALLMTVLFLGLVIAPLLSFALPLTQEILTEVAKIRGFLENPQATLPPWVDHLPVIGPRAEGWYQNFRSHTPSLSIFLDKLQSHLLTWGDRLFSIMTDAGKIAVKTLILLLGLFAFYLRGPALWAGIRTLLLRFGGPATERPFNQIAPVTRGVVYGMFFTALSQAALAGIGFGVARVPEALLLTFLLFFLALFPMGAVAVWLPASFTLLAQGRTLAFLLFLVWNAIVVGGIENVIKPLFIGRSSEMPFILILLGVLGGLEAFGIIGLFIGPVILVILQTLWQDAIEPTPMAPHSGEPPKTTQ</sequence>
<evidence type="ECO:0000256" key="2">
    <source>
        <dbReference type="ARBA" id="ARBA00009773"/>
    </source>
</evidence>
<feature type="transmembrane region" description="Helical" evidence="6">
    <location>
        <begin position="314"/>
        <end position="344"/>
    </location>
</feature>
<evidence type="ECO:0008006" key="9">
    <source>
        <dbReference type="Google" id="ProtNLM"/>
    </source>
</evidence>
<evidence type="ECO:0000256" key="1">
    <source>
        <dbReference type="ARBA" id="ARBA00004141"/>
    </source>
</evidence>
<dbReference type="GO" id="GO:0016020">
    <property type="term" value="C:membrane"/>
    <property type="evidence" value="ECO:0007669"/>
    <property type="project" value="UniProtKB-SubCell"/>
</dbReference>
<feature type="transmembrane region" description="Helical" evidence="6">
    <location>
        <begin position="219"/>
        <end position="241"/>
    </location>
</feature>
<evidence type="ECO:0000256" key="6">
    <source>
        <dbReference type="SAM" id="Phobius"/>
    </source>
</evidence>
<comment type="similarity">
    <text evidence="2">Belongs to the autoinducer-2 exporter (AI-2E) (TC 2.A.86) family.</text>
</comment>
<evidence type="ECO:0000256" key="5">
    <source>
        <dbReference type="ARBA" id="ARBA00023136"/>
    </source>
</evidence>
<organism evidence="7 8">
    <name type="scientific">Leptospirillum ferrodiazotrophum</name>
    <dbReference type="NCBI Taxonomy" id="412449"/>
    <lineage>
        <taxon>Bacteria</taxon>
        <taxon>Pseudomonadati</taxon>
        <taxon>Nitrospirota</taxon>
        <taxon>Nitrospiria</taxon>
        <taxon>Nitrospirales</taxon>
        <taxon>Nitrospiraceae</taxon>
        <taxon>Leptospirillum</taxon>
    </lineage>
</organism>
<keyword evidence="4 6" id="KW-1133">Transmembrane helix</keyword>
<name>C6HYB8_9BACT</name>
<feature type="transmembrane region" description="Helical" evidence="6">
    <location>
        <begin position="70"/>
        <end position="89"/>
    </location>
</feature>
<feature type="transmembrane region" description="Helical" evidence="6">
    <location>
        <begin position="281"/>
        <end position="302"/>
    </location>
</feature>
<dbReference type="Proteomes" id="UP000009374">
    <property type="component" value="Unassembled WGS sequence"/>
</dbReference>
<dbReference type="InterPro" id="IPR002549">
    <property type="entry name" value="AI-2E-like"/>
</dbReference>
<dbReference type="EMBL" id="GG693877">
    <property type="protein sequence ID" value="EES52469.1"/>
    <property type="molecule type" value="Genomic_DNA"/>
</dbReference>
<protein>
    <recommendedName>
        <fullName evidence="9">Permease</fullName>
    </recommendedName>
</protein>
<feature type="transmembrane region" description="Helical" evidence="6">
    <location>
        <begin position="247"/>
        <end position="269"/>
    </location>
</feature>